<keyword evidence="4 16" id="KW-1003">Cell membrane</keyword>
<accession>A0ABT3ZGC7</accession>
<comment type="subcellular location">
    <subcellularLocation>
        <location evidence="1">Cell inner membrane</location>
        <topology evidence="1">Single-pass membrane protein</topology>
    </subcellularLocation>
    <subcellularLocation>
        <location evidence="16">Cell membrane</location>
        <topology evidence="16">Single-pass membrane protein</topology>
    </subcellularLocation>
</comment>
<dbReference type="InterPro" id="IPR005864">
    <property type="entry name" value="ATP_synth_F0_bsu_bac"/>
</dbReference>
<evidence type="ECO:0000256" key="6">
    <source>
        <dbReference type="ARBA" id="ARBA00022692"/>
    </source>
</evidence>
<evidence type="ECO:0000256" key="9">
    <source>
        <dbReference type="ARBA" id="ARBA00023065"/>
    </source>
</evidence>
<comment type="similarity">
    <text evidence="2 16">Belongs to the ATPase B chain family.</text>
</comment>
<keyword evidence="3 16" id="KW-0813">Transport</keyword>
<keyword evidence="9 16" id="KW-0406">Ion transport</keyword>
<dbReference type="InterPro" id="IPR002146">
    <property type="entry name" value="ATP_synth_b/b'su_bac/chlpt"/>
</dbReference>
<evidence type="ECO:0000256" key="13">
    <source>
        <dbReference type="ARBA" id="ARBA00025614"/>
    </source>
</evidence>
<evidence type="ECO:0000256" key="17">
    <source>
        <dbReference type="SAM" id="Coils"/>
    </source>
</evidence>
<comment type="subunit">
    <text evidence="14 16">F-type ATPases have 2 components, F(1) - the catalytic core - and F(0) - the membrane proton channel. F(1) has five subunits: alpha(3), beta(3), gamma(1), delta(1), epsilon(1). F(0) has three main subunits: a(1), b(2) and c(10-14). The alpha and beta chains form an alternating ring which encloses part of the gamma chain. F(1) is attached to F(0) by a central stalk formed by the gamma and epsilon chains, while a peripheral stalk is formed by the delta and b chains.</text>
</comment>
<keyword evidence="17" id="KW-0175">Coiled coil</keyword>
<dbReference type="Proteomes" id="UP001073227">
    <property type="component" value="Unassembled WGS sequence"/>
</dbReference>
<keyword evidence="10 16" id="KW-0472">Membrane</keyword>
<protein>
    <recommendedName>
        <fullName evidence="16">ATP synthase subunit b</fullName>
    </recommendedName>
    <alternativeName>
        <fullName evidence="16">ATP synthase F(0) sector subunit b</fullName>
    </alternativeName>
    <alternativeName>
        <fullName evidence="16">ATPase subunit I</fullName>
    </alternativeName>
    <alternativeName>
        <fullName evidence="16">F-type ATPase subunit b</fullName>
        <shortName evidence="16">F-ATPase subunit b</shortName>
    </alternativeName>
</protein>
<keyword evidence="6 16" id="KW-0812">Transmembrane</keyword>
<evidence type="ECO:0000256" key="10">
    <source>
        <dbReference type="ARBA" id="ARBA00023136"/>
    </source>
</evidence>
<reference evidence="18" key="1">
    <citation type="submission" date="2022-10" db="EMBL/GenBank/DDBJ databases">
        <title>Hoeflea sp. G2-23, isolated from marine algae.</title>
        <authorList>
            <person name="Kristyanto S."/>
            <person name="Kim J.M."/>
            <person name="Jeon C.O."/>
        </authorList>
    </citation>
    <scope>NUCLEOTIDE SEQUENCE</scope>
    <source>
        <strain evidence="18">G2-23</strain>
    </source>
</reference>
<name>A0ABT3ZGC7_9HYPH</name>
<proteinExistence type="inferred from homology"/>
<comment type="subunit">
    <text evidence="15">F-type ATPases have 2 components, F(1) - the catalytic core - and F(0) - the membrane proton channel. F(1) has five subunits: alpha(3), beta(3), gamma(1), delta(1), epsilon(1). F(0) has four main subunits: a(1), b(2) and c(10-14). The alpha and beta chains form an alternating ring which encloses part of the gamma chain. F(1) is attached to F(0) by a central stalk formed by the gamma and epsilon chains, while a peripheral stalk is formed by the delta and b chains.</text>
</comment>
<dbReference type="NCBIfam" id="TIGR01144">
    <property type="entry name" value="ATP_synt_b"/>
    <property type="match status" value="1"/>
</dbReference>
<dbReference type="InterPro" id="IPR050059">
    <property type="entry name" value="ATP_synthase_B_chain"/>
</dbReference>
<organism evidence="18 19">
    <name type="scientific">Hoeflea algicola</name>
    <dbReference type="NCBI Taxonomy" id="2983763"/>
    <lineage>
        <taxon>Bacteria</taxon>
        <taxon>Pseudomonadati</taxon>
        <taxon>Pseudomonadota</taxon>
        <taxon>Alphaproteobacteria</taxon>
        <taxon>Hyphomicrobiales</taxon>
        <taxon>Rhizobiaceae</taxon>
        <taxon>Hoeflea</taxon>
    </lineage>
</organism>
<dbReference type="EMBL" id="JAOVZR010000003">
    <property type="protein sequence ID" value="MCY0150849.1"/>
    <property type="molecule type" value="Genomic_DNA"/>
</dbReference>
<evidence type="ECO:0000313" key="19">
    <source>
        <dbReference type="Proteomes" id="UP001073227"/>
    </source>
</evidence>
<evidence type="ECO:0000256" key="12">
    <source>
        <dbReference type="ARBA" id="ARBA00025198"/>
    </source>
</evidence>
<gene>
    <name evidence="16 18" type="primary">atpF</name>
    <name evidence="18" type="ORF">OEG84_24910</name>
</gene>
<evidence type="ECO:0000256" key="7">
    <source>
        <dbReference type="ARBA" id="ARBA00022781"/>
    </source>
</evidence>
<dbReference type="PANTHER" id="PTHR33445">
    <property type="entry name" value="ATP SYNTHASE SUBUNIT B', CHLOROPLASTIC"/>
    <property type="match status" value="1"/>
</dbReference>
<dbReference type="HAMAP" id="MF_01398">
    <property type="entry name" value="ATP_synth_b_bprime"/>
    <property type="match status" value="1"/>
</dbReference>
<dbReference type="RefSeq" id="WP_267656584.1">
    <property type="nucleotide sequence ID" value="NZ_JAOVZR010000003.1"/>
</dbReference>
<evidence type="ECO:0000256" key="3">
    <source>
        <dbReference type="ARBA" id="ARBA00022448"/>
    </source>
</evidence>
<keyword evidence="11 16" id="KW-0066">ATP synthesis</keyword>
<keyword evidence="5 16" id="KW-0138">CF(0)</keyword>
<comment type="caution">
    <text evidence="18">The sequence shown here is derived from an EMBL/GenBank/DDBJ whole genome shotgun (WGS) entry which is preliminary data.</text>
</comment>
<feature type="transmembrane region" description="Helical" evidence="16">
    <location>
        <begin position="6"/>
        <end position="22"/>
    </location>
</feature>
<evidence type="ECO:0000256" key="1">
    <source>
        <dbReference type="ARBA" id="ARBA00004377"/>
    </source>
</evidence>
<evidence type="ECO:0000313" key="18">
    <source>
        <dbReference type="EMBL" id="MCY0150849.1"/>
    </source>
</evidence>
<dbReference type="Pfam" id="PF00430">
    <property type="entry name" value="ATP-synt_B"/>
    <property type="match status" value="1"/>
</dbReference>
<comment type="function">
    <text evidence="12 16">F(1)F(0) ATP synthase produces ATP from ADP in the presence of a proton or sodium gradient. F-type ATPases consist of two structural domains, F(1) containing the extramembraneous catalytic core and F(0) containing the membrane proton channel, linked together by a central stalk and a peripheral stalk. During catalysis, ATP synthesis in the catalytic domain of F(1) is coupled via a rotary mechanism of the central stalk subunits to proton translocation.</text>
</comment>
<evidence type="ECO:0000256" key="5">
    <source>
        <dbReference type="ARBA" id="ARBA00022547"/>
    </source>
</evidence>
<dbReference type="PANTHER" id="PTHR33445:SF2">
    <property type="entry name" value="ATP SYNTHASE SUBUNIT B', CHLOROPLASTIC"/>
    <property type="match status" value="1"/>
</dbReference>
<keyword evidence="19" id="KW-1185">Reference proteome</keyword>
<evidence type="ECO:0000256" key="11">
    <source>
        <dbReference type="ARBA" id="ARBA00023310"/>
    </source>
</evidence>
<comment type="function">
    <text evidence="13">Component of the F(0) channel, it forms part of the peripheral stalk, linking F(1) to F(0). The b'-subunit is a diverged and duplicated form of b found in plants and photosynthetic bacteria.</text>
</comment>
<evidence type="ECO:0000256" key="2">
    <source>
        <dbReference type="ARBA" id="ARBA00005513"/>
    </source>
</evidence>
<evidence type="ECO:0000256" key="8">
    <source>
        <dbReference type="ARBA" id="ARBA00022989"/>
    </source>
</evidence>
<keyword evidence="7 16" id="KW-0375">Hydrogen ion transport</keyword>
<feature type="coiled-coil region" evidence="17">
    <location>
        <begin position="41"/>
        <end position="68"/>
    </location>
</feature>
<evidence type="ECO:0000256" key="15">
    <source>
        <dbReference type="ARBA" id="ARBA00026054"/>
    </source>
</evidence>
<sequence>MSIDWITIAAQLINFLVLVWLLKRFLYRPILSGIDARETEIAERMLEASRAREKAEAAETRYNDLAADFRTNEATLIDNQRQKAEAERDTLIAEARARLEQERKDWEAHLAQEKRKYIAHLHRSGAALLMSLTGKALHDLADETLEERVVTHVARQLKPMAADLRKAANAGTPAVVTTHYVLPDAARAKLVANMKGLIPGQKLQFETDPAQSAGLVLRMGAVHVAWTVDSYIEELDTMLEERLVQDPIVKVDSDGH</sequence>
<evidence type="ECO:0000256" key="16">
    <source>
        <dbReference type="HAMAP-Rule" id="MF_01398"/>
    </source>
</evidence>
<evidence type="ECO:0000256" key="14">
    <source>
        <dbReference type="ARBA" id="ARBA00025830"/>
    </source>
</evidence>
<keyword evidence="8 16" id="KW-1133">Transmembrane helix</keyword>
<dbReference type="CDD" id="cd06503">
    <property type="entry name" value="ATP-synt_Fo_b"/>
    <property type="match status" value="1"/>
</dbReference>
<evidence type="ECO:0000256" key="4">
    <source>
        <dbReference type="ARBA" id="ARBA00022475"/>
    </source>
</evidence>